<evidence type="ECO:0000259" key="1">
    <source>
        <dbReference type="Pfam" id="PF13501"/>
    </source>
</evidence>
<evidence type="ECO:0000313" key="2">
    <source>
        <dbReference type="EMBL" id="NMF96893.1"/>
    </source>
</evidence>
<comment type="caution">
    <text evidence="2">The sequence shown here is derived from an EMBL/GenBank/DDBJ whole genome shotgun (WGS) entry which is preliminary data.</text>
</comment>
<keyword evidence="3" id="KW-1185">Reference proteome</keyword>
<dbReference type="Proteomes" id="UP000634522">
    <property type="component" value="Unassembled WGS sequence"/>
</dbReference>
<name>A0ABX1NCE4_9RHOO</name>
<dbReference type="Gene3D" id="2.60.40.2470">
    <property type="entry name" value="SoxY domain"/>
    <property type="match status" value="1"/>
</dbReference>
<dbReference type="InterPro" id="IPR038162">
    <property type="entry name" value="SoxY_sf"/>
</dbReference>
<feature type="domain" description="Ig-like SoxY" evidence="1">
    <location>
        <begin position="52"/>
        <end position="153"/>
    </location>
</feature>
<protein>
    <submittedName>
        <fullName evidence="2">Thiosulfate oxidation carrier protein SoxY</fullName>
    </submittedName>
</protein>
<evidence type="ECO:0000313" key="3">
    <source>
        <dbReference type="Proteomes" id="UP000634522"/>
    </source>
</evidence>
<reference evidence="2 3" key="1">
    <citation type="submission" date="2019-12" db="EMBL/GenBank/DDBJ databases">
        <title>Comparative genomics gives insights into the taxonomy of the Azoarcus-Aromatoleum group and reveals separate origins of nif in the plant-associated Azoarcus and non-plant-associated Aromatoleum sub-groups.</title>
        <authorList>
            <person name="Lafos M."/>
            <person name="Maluk M."/>
            <person name="Batista M."/>
            <person name="Junghare M."/>
            <person name="Carmona M."/>
            <person name="Faoro H."/>
            <person name="Cruz L.M."/>
            <person name="Battistoni F."/>
            <person name="De Souza E."/>
            <person name="Pedrosa F."/>
            <person name="Chen W.-M."/>
            <person name="Poole P.S."/>
            <person name="Dixon R.A."/>
            <person name="James E.K."/>
        </authorList>
    </citation>
    <scope>NUCLEOTIDE SEQUENCE [LARGE SCALE GENOMIC DNA]</scope>
    <source>
        <strain evidence="2 3">T</strain>
    </source>
</reference>
<dbReference type="EMBL" id="WTVS01000008">
    <property type="protein sequence ID" value="NMF96893.1"/>
    <property type="molecule type" value="Genomic_DNA"/>
</dbReference>
<dbReference type="InterPro" id="IPR006311">
    <property type="entry name" value="TAT_signal"/>
</dbReference>
<proteinExistence type="predicted"/>
<dbReference type="Pfam" id="PF13501">
    <property type="entry name" value="SoxY"/>
    <property type="match status" value="1"/>
</dbReference>
<gene>
    <name evidence="2" type="primary">soxY</name>
    <name evidence="2" type="ORF">GPA27_05775</name>
</gene>
<accession>A0ABX1NCE4</accession>
<dbReference type="NCBIfam" id="TIGR04488">
    <property type="entry name" value="SoxY_true_GGCGG"/>
    <property type="match status" value="1"/>
</dbReference>
<sequence>MDSRRRDVLKAGGGLGIWSVLAAAGIVTPAQAQDARNVAAFEATTLDDALRALGAGNAAESGAIRIGAPDVAEDGRAVALSVASDIPRTEQIVILIEENPYKVAASFRLSGAMAPSIQTRVKMARSTRVHVLVKADGRLFAARREVTVTVGGCGT</sequence>
<dbReference type="InterPro" id="IPR016568">
    <property type="entry name" value="Sulphur_oxidation_SoxY"/>
</dbReference>
<dbReference type="PIRSF" id="PIRSF010312">
    <property type="entry name" value="Sulphur_oxidation_SoxY"/>
    <property type="match status" value="1"/>
</dbReference>
<dbReference type="RefSeq" id="WP_169138466.1">
    <property type="nucleotide sequence ID" value="NZ_WTVS01000008.1"/>
</dbReference>
<organism evidence="2 3">
    <name type="scientific">Aromatoleum toluolicum</name>
    <dbReference type="NCBI Taxonomy" id="90060"/>
    <lineage>
        <taxon>Bacteria</taxon>
        <taxon>Pseudomonadati</taxon>
        <taxon>Pseudomonadota</taxon>
        <taxon>Betaproteobacteria</taxon>
        <taxon>Rhodocyclales</taxon>
        <taxon>Rhodocyclaceae</taxon>
        <taxon>Aromatoleum</taxon>
    </lineage>
</organism>
<dbReference type="InterPro" id="IPR032711">
    <property type="entry name" value="SoxY"/>
</dbReference>
<dbReference type="PROSITE" id="PS51318">
    <property type="entry name" value="TAT"/>
    <property type="match status" value="1"/>
</dbReference>